<dbReference type="Proteomes" id="UP000198877">
    <property type="component" value="Unassembled WGS sequence"/>
</dbReference>
<evidence type="ECO:0000256" key="1">
    <source>
        <dbReference type="SAM" id="MobiDB-lite"/>
    </source>
</evidence>
<accession>A0A1I6G8Y9</accession>
<gene>
    <name evidence="2" type="ORF">SAMN04488591_0895</name>
</gene>
<proteinExistence type="predicted"/>
<reference evidence="3" key="1">
    <citation type="submission" date="2016-10" db="EMBL/GenBank/DDBJ databases">
        <authorList>
            <person name="Varghese N."/>
            <person name="Submissions S."/>
        </authorList>
    </citation>
    <scope>NUCLEOTIDE SEQUENCE [LARGE SCALE GENOMIC DNA]</scope>
    <source>
        <strain evidence="3">CL127</strain>
    </source>
</reference>
<evidence type="ECO:0000313" key="3">
    <source>
        <dbReference type="Proteomes" id="UP000198877"/>
    </source>
</evidence>
<organism evidence="2 3">
    <name type="scientific">Microbacterium azadirachtae</name>
    <dbReference type="NCBI Taxonomy" id="582680"/>
    <lineage>
        <taxon>Bacteria</taxon>
        <taxon>Bacillati</taxon>
        <taxon>Actinomycetota</taxon>
        <taxon>Actinomycetes</taxon>
        <taxon>Micrococcales</taxon>
        <taxon>Microbacteriaceae</taxon>
        <taxon>Microbacterium</taxon>
    </lineage>
</organism>
<dbReference type="RefSeq" id="WP_091735450.1">
    <property type="nucleotide sequence ID" value="NZ_FOYR01000001.1"/>
</dbReference>
<dbReference type="EMBL" id="FOYR01000001">
    <property type="protein sequence ID" value="SFR38653.1"/>
    <property type="molecule type" value="Genomic_DNA"/>
</dbReference>
<sequence>MATETNSPVVFADHEVVKRLGRWTTERDFTVRARRSTVVLDLRSPEIEDGEITVNIDLHGATLEVLVAEDAEIDQTRIAWTGRGRVKDAAAGAGGRRVVLAGTSAGSEVRVKRGGVAVLTAMASREFIEDAKQAHRAGGVTTVDDPTRDPNQS</sequence>
<name>A0A1I6G8Y9_9MICO</name>
<protein>
    <submittedName>
        <fullName evidence="2">Uncharacterized protein</fullName>
    </submittedName>
</protein>
<feature type="region of interest" description="Disordered" evidence="1">
    <location>
        <begin position="133"/>
        <end position="153"/>
    </location>
</feature>
<evidence type="ECO:0000313" key="2">
    <source>
        <dbReference type="EMBL" id="SFR38653.1"/>
    </source>
</evidence>
<dbReference type="AlphaFoldDB" id="A0A1I6G8Y9"/>